<proteinExistence type="predicted"/>
<comment type="caution">
    <text evidence="1">The sequence shown here is derived from an EMBL/GenBank/DDBJ whole genome shotgun (WGS) entry which is preliminary data.</text>
</comment>
<keyword evidence="2" id="KW-1185">Reference proteome</keyword>
<name>A0ACC1NXP3_9HYPO</name>
<protein>
    <submittedName>
        <fullName evidence="1">Uncharacterized protein</fullName>
    </submittedName>
</protein>
<gene>
    <name evidence="1" type="ORF">NQ176_g248</name>
</gene>
<evidence type="ECO:0000313" key="2">
    <source>
        <dbReference type="Proteomes" id="UP001143910"/>
    </source>
</evidence>
<accession>A0ACC1NXP3</accession>
<evidence type="ECO:0000313" key="1">
    <source>
        <dbReference type="EMBL" id="KAJ2984050.1"/>
    </source>
</evidence>
<dbReference type="Proteomes" id="UP001143910">
    <property type="component" value="Unassembled WGS sequence"/>
</dbReference>
<dbReference type="EMBL" id="JANJQO010000008">
    <property type="protein sequence ID" value="KAJ2984050.1"/>
    <property type="molecule type" value="Genomic_DNA"/>
</dbReference>
<sequence>MSVITWRESFPPKATFTEKDIGDQYGRVFIVTGASSGCGYEVAKAVYNLNGRVYMAGRSAANAEEAIQRIKAEPAAPHPTVKRGRGELIFLHLDLDDLSAIKASAKEFLSRESRLDVIWHNAGVGGVPHGSVTVQGFETHFGVNVVAPFLFQQFLTPICLNTASLSTTPKYATRVVWISSSAHRAAPKPDGVNWDDMNMHHLGGMKGMIKYPHSKAMNVMLAHEFARRYGPGGLVSLSVHPGSLKSKFQRNQGKVFRMLTSPLLYDQHFGGLTELFAGFSTDANTTMFGDGGRNGSYVEPWGRWGSGSEHVFEGLAERKTGERLWAVCENLVQDFT</sequence>
<reference evidence="1" key="1">
    <citation type="submission" date="2022-08" db="EMBL/GenBank/DDBJ databases">
        <title>Genome Sequence of Lecanicillium fungicola.</title>
        <authorList>
            <person name="Buettner E."/>
        </authorList>
    </citation>
    <scope>NUCLEOTIDE SEQUENCE</scope>
    <source>
        <strain evidence="1">Babe33</strain>
    </source>
</reference>
<organism evidence="1 2">
    <name type="scientific">Zarea fungicola</name>
    <dbReference type="NCBI Taxonomy" id="93591"/>
    <lineage>
        <taxon>Eukaryota</taxon>
        <taxon>Fungi</taxon>
        <taxon>Dikarya</taxon>
        <taxon>Ascomycota</taxon>
        <taxon>Pezizomycotina</taxon>
        <taxon>Sordariomycetes</taxon>
        <taxon>Hypocreomycetidae</taxon>
        <taxon>Hypocreales</taxon>
        <taxon>Cordycipitaceae</taxon>
        <taxon>Zarea</taxon>
    </lineage>
</organism>